<dbReference type="PROSITE" id="PS01149">
    <property type="entry name" value="PSI_RSU"/>
    <property type="match status" value="1"/>
</dbReference>
<dbReference type="SMART" id="SM00363">
    <property type="entry name" value="S4"/>
    <property type="match status" value="1"/>
</dbReference>
<feature type="domain" description="RNA-binding S4" evidence="5">
    <location>
        <begin position="14"/>
        <end position="74"/>
    </location>
</feature>
<dbReference type="InterPro" id="IPR020103">
    <property type="entry name" value="PsdUridine_synth_cat_dom_sf"/>
</dbReference>
<evidence type="ECO:0000256" key="2">
    <source>
        <dbReference type="ARBA" id="ARBA00023235"/>
    </source>
</evidence>
<evidence type="ECO:0000256" key="4">
    <source>
        <dbReference type="RuleBase" id="RU003887"/>
    </source>
</evidence>
<dbReference type="Gene3D" id="3.30.70.580">
    <property type="entry name" value="Pseudouridine synthase I, catalytic domain, N-terminal subdomain"/>
    <property type="match status" value="1"/>
</dbReference>
<evidence type="ECO:0000313" key="6">
    <source>
        <dbReference type="EMBL" id="AIA33670.1"/>
    </source>
</evidence>
<dbReference type="InterPro" id="IPR036986">
    <property type="entry name" value="S4_RNA-bd_sf"/>
</dbReference>
<dbReference type="Pfam" id="PF01479">
    <property type="entry name" value="S4"/>
    <property type="match status" value="1"/>
</dbReference>
<name>A0A059Y2U6_MYCBV</name>
<dbReference type="CDD" id="cd00165">
    <property type="entry name" value="S4"/>
    <property type="match status" value="1"/>
</dbReference>
<dbReference type="AlphaFoldDB" id="A0A059Y2U6"/>
<reference evidence="6 7" key="1">
    <citation type="submission" date="2013-04" db="EMBL/GenBank/DDBJ databases">
        <authorList>
            <person name="Lin L."/>
            <person name="Zeng Z."/>
            <person name="Xie J."/>
            <person name="Luo L."/>
            <person name="Yang Z."/>
            <person name="Liang W."/>
            <person name="Lin H."/>
            <person name="Dong C."/>
            <person name="Sun Y."/>
        </authorList>
    </citation>
    <scope>NUCLEOTIDE SEQUENCE [LARGE SCALE GENOMIC DNA]</scope>
    <source>
        <strain evidence="6 7">CQ-W70</strain>
    </source>
</reference>
<dbReference type="EMBL" id="CP005933">
    <property type="protein sequence ID" value="AIA33670.1"/>
    <property type="molecule type" value="Genomic_DNA"/>
</dbReference>
<evidence type="ECO:0000256" key="1">
    <source>
        <dbReference type="ARBA" id="ARBA00008348"/>
    </source>
</evidence>
<dbReference type="PATRIC" id="fig|1316930.3.peg.81"/>
<dbReference type="Proteomes" id="UP000027182">
    <property type="component" value="Chromosome"/>
</dbReference>
<comment type="similarity">
    <text evidence="1 4">Belongs to the pseudouridine synthase RsuA family.</text>
</comment>
<dbReference type="EC" id="5.4.99.-" evidence="4"/>
<gene>
    <name evidence="6" type="ORF">K668_00390</name>
</gene>
<evidence type="ECO:0000256" key="3">
    <source>
        <dbReference type="PROSITE-ProRule" id="PRU00182"/>
    </source>
</evidence>
<dbReference type="PANTHER" id="PTHR47683">
    <property type="entry name" value="PSEUDOURIDINE SYNTHASE FAMILY PROTEIN-RELATED"/>
    <property type="match status" value="1"/>
</dbReference>
<dbReference type="NCBIfam" id="TIGR00093">
    <property type="entry name" value="pseudouridine synthase"/>
    <property type="match status" value="1"/>
</dbReference>
<dbReference type="Pfam" id="PF00849">
    <property type="entry name" value="PseudoU_synth_2"/>
    <property type="match status" value="1"/>
</dbReference>
<dbReference type="InterPro" id="IPR018496">
    <property type="entry name" value="PsdUridine_synth_RsuA/RluB_CS"/>
</dbReference>
<dbReference type="Gene3D" id="3.30.70.1560">
    <property type="entry name" value="Alpha-L RNA-binding motif"/>
    <property type="match status" value="1"/>
</dbReference>
<dbReference type="InterPro" id="IPR006145">
    <property type="entry name" value="PsdUridine_synth_RsuA/RluA"/>
</dbReference>
<dbReference type="SUPFAM" id="SSF55174">
    <property type="entry name" value="Alpha-L RNA-binding motif"/>
    <property type="match status" value="1"/>
</dbReference>
<dbReference type="FunFam" id="3.10.290.10:FF:000003">
    <property type="entry name" value="Pseudouridine synthase"/>
    <property type="match status" value="1"/>
</dbReference>
<dbReference type="InterPro" id="IPR042092">
    <property type="entry name" value="PsdUridine_s_RsuA/RluB/E/F_cat"/>
</dbReference>
<evidence type="ECO:0000259" key="5">
    <source>
        <dbReference type="SMART" id="SM00363"/>
    </source>
</evidence>
<organism evidence="6 7">
    <name type="scientific">Mycoplasmopsis bovis CQ-W70</name>
    <dbReference type="NCBI Taxonomy" id="1316930"/>
    <lineage>
        <taxon>Bacteria</taxon>
        <taxon>Bacillati</taxon>
        <taxon>Mycoplasmatota</taxon>
        <taxon>Mycoplasmoidales</taxon>
        <taxon>Metamycoplasmataceae</taxon>
        <taxon>Mycoplasmopsis</taxon>
    </lineage>
</organism>
<dbReference type="Gene3D" id="3.10.290.10">
    <property type="entry name" value="RNA-binding S4 domain"/>
    <property type="match status" value="1"/>
</dbReference>
<dbReference type="InterPro" id="IPR000748">
    <property type="entry name" value="PsdUridine_synth_RsuA/RluB/E/F"/>
</dbReference>
<keyword evidence="2 4" id="KW-0413">Isomerase</keyword>
<dbReference type="PANTHER" id="PTHR47683:SF2">
    <property type="entry name" value="RNA-BINDING S4 DOMAIN-CONTAINING PROTEIN"/>
    <property type="match status" value="1"/>
</dbReference>
<dbReference type="InterPro" id="IPR020094">
    <property type="entry name" value="TruA/RsuA/RluB/E/F_N"/>
</dbReference>
<accession>A0A059Y2U6</accession>
<dbReference type="InterPro" id="IPR050343">
    <property type="entry name" value="RsuA_PseudoU_synthase"/>
</dbReference>
<dbReference type="GO" id="GO:0000455">
    <property type="term" value="P:enzyme-directed rRNA pseudouridine synthesis"/>
    <property type="evidence" value="ECO:0007669"/>
    <property type="project" value="UniProtKB-ARBA"/>
</dbReference>
<dbReference type="GO" id="GO:0120159">
    <property type="term" value="F:rRNA pseudouridine synthase activity"/>
    <property type="evidence" value="ECO:0007669"/>
    <property type="project" value="UniProtKB-ARBA"/>
</dbReference>
<sequence>MKQIECDQNMQELFRVQKLIAQSGLMSRREAEKMISSGLVFVNGIKASLGDKASTDDEIKVNGKILNLTKSPVFKYFLLNKPKNSITTSNDPKGRRTVIDLINTNERIVPVGRLDRNTTGVLLLTTDYELVNKLTHPKYEIERVYRARIDSPLTLKEFKELNAGIEIDGKMSHQIVDQVDTKSYLVSLHVGSYHHVKKLFEKIGHKVLTLKRVSYANLTVDKLPEGMYRELTLKEVRNLKLLVEKQEKNLCQKEK</sequence>
<dbReference type="HOGENOM" id="CLU_024979_1_2_14"/>
<dbReference type="SUPFAM" id="SSF55120">
    <property type="entry name" value="Pseudouridine synthase"/>
    <property type="match status" value="1"/>
</dbReference>
<dbReference type="GO" id="GO:0003723">
    <property type="term" value="F:RNA binding"/>
    <property type="evidence" value="ECO:0007669"/>
    <property type="project" value="UniProtKB-KW"/>
</dbReference>
<evidence type="ECO:0000313" key="7">
    <source>
        <dbReference type="Proteomes" id="UP000027182"/>
    </source>
</evidence>
<dbReference type="KEGG" id="mbq:K668_00390"/>
<protein>
    <recommendedName>
        <fullName evidence="4">Pseudouridine synthase</fullName>
        <ecNumber evidence="4">5.4.99.-</ecNumber>
    </recommendedName>
</protein>
<dbReference type="InterPro" id="IPR002942">
    <property type="entry name" value="S4_RNA-bd"/>
</dbReference>
<dbReference type="PROSITE" id="PS50889">
    <property type="entry name" value="S4"/>
    <property type="match status" value="1"/>
</dbReference>
<dbReference type="CDD" id="cd02870">
    <property type="entry name" value="PseudoU_synth_RsuA_like"/>
    <property type="match status" value="1"/>
</dbReference>
<proteinExistence type="inferred from homology"/>
<keyword evidence="3" id="KW-0694">RNA-binding</keyword>